<keyword evidence="6" id="KW-0812">Transmembrane</keyword>
<reference evidence="11 12" key="1">
    <citation type="submission" date="2020-04" db="EMBL/GenBank/DDBJ databases">
        <authorList>
            <person name="Yoon J."/>
        </authorList>
    </citation>
    <scope>NUCLEOTIDE SEQUENCE [LARGE SCALE GENOMIC DNA]</scope>
    <source>
        <strain evidence="11 12">DJ-13</strain>
    </source>
</reference>
<evidence type="ECO:0000256" key="1">
    <source>
        <dbReference type="ARBA" id="ARBA00004383"/>
    </source>
</evidence>
<feature type="domain" description="TonB C-terminal" evidence="10">
    <location>
        <begin position="267"/>
        <end position="362"/>
    </location>
</feature>
<evidence type="ECO:0000256" key="3">
    <source>
        <dbReference type="ARBA" id="ARBA00022448"/>
    </source>
</evidence>
<comment type="caution">
    <text evidence="11">The sequence shown here is derived from an EMBL/GenBank/DDBJ whole genome shotgun (WGS) entry which is preliminary data.</text>
</comment>
<proteinExistence type="inferred from homology"/>
<evidence type="ECO:0000256" key="7">
    <source>
        <dbReference type="ARBA" id="ARBA00022927"/>
    </source>
</evidence>
<dbReference type="InterPro" id="IPR051045">
    <property type="entry name" value="TonB-dependent_transducer"/>
</dbReference>
<evidence type="ECO:0000259" key="10">
    <source>
        <dbReference type="PROSITE" id="PS52015"/>
    </source>
</evidence>
<dbReference type="PANTHER" id="PTHR33446:SF2">
    <property type="entry name" value="PROTEIN TONB"/>
    <property type="match status" value="1"/>
</dbReference>
<evidence type="ECO:0000256" key="9">
    <source>
        <dbReference type="ARBA" id="ARBA00023136"/>
    </source>
</evidence>
<keyword evidence="8" id="KW-1133">Transmembrane helix</keyword>
<keyword evidence="4" id="KW-1003">Cell membrane</keyword>
<dbReference type="Proteomes" id="UP000718451">
    <property type="component" value="Unassembled WGS sequence"/>
</dbReference>
<name>A0ABX1GLH2_9FLAO</name>
<evidence type="ECO:0000313" key="12">
    <source>
        <dbReference type="Proteomes" id="UP000718451"/>
    </source>
</evidence>
<keyword evidence="5" id="KW-0997">Cell inner membrane</keyword>
<dbReference type="InterPro" id="IPR006260">
    <property type="entry name" value="TonB/TolA_C"/>
</dbReference>
<evidence type="ECO:0000256" key="8">
    <source>
        <dbReference type="ARBA" id="ARBA00022989"/>
    </source>
</evidence>
<dbReference type="Gene3D" id="3.30.1150.10">
    <property type="match status" value="1"/>
</dbReference>
<comment type="similarity">
    <text evidence="2">Belongs to the TonB family.</text>
</comment>
<sequence>MLTKKKSKTILQLKYLVLLPLVMGMLFYSSCEQEYENEEVNQSVENSSESDAALIDQIQREIDALDGELSIFEKSRELMEKSRSSDAILDKEDFFRMDLYMRVLFTKMKQDNPASPISYDFILSKPLPSSEGYVDYVNRKKVFQILDSDLMTLTSNFSYKIRQVVKNDKNLGPGEFITIKDVADLSEGEIQRVLDAMNFVSETQKFVHLGDGNHGFLITAVDSKPSFGFETKWNASIETQTQSVPFAVIDRVPVFPGCENVLDSKACFQEKIQEHIRKHFNYPKIAQELNIQGRVSVMFTIAQNGTIENIRKRGPHKLLEDEVERIIKRLPKMKPGIHKGQLVKVPFSIPVTFKLSDDINGFGLITSDVFDKQSGEVQKTVARYNKLVTERSRLLRHANENNPVIENLDKQLTLMKAELQKKLNVLSS</sequence>
<organism evidence="11 12">
    <name type="scientific">Croceivirga thetidis</name>
    <dbReference type="NCBI Taxonomy" id="2721623"/>
    <lineage>
        <taxon>Bacteria</taxon>
        <taxon>Pseudomonadati</taxon>
        <taxon>Bacteroidota</taxon>
        <taxon>Flavobacteriia</taxon>
        <taxon>Flavobacteriales</taxon>
        <taxon>Flavobacteriaceae</taxon>
        <taxon>Croceivirga</taxon>
    </lineage>
</organism>
<keyword evidence="3" id="KW-0813">Transport</keyword>
<dbReference type="EMBL" id="JAAWWL010000001">
    <property type="protein sequence ID" value="NKI30736.1"/>
    <property type="molecule type" value="Genomic_DNA"/>
</dbReference>
<dbReference type="NCBIfam" id="TIGR01352">
    <property type="entry name" value="tonB_Cterm"/>
    <property type="match status" value="1"/>
</dbReference>
<accession>A0ABX1GLH2</accession>
<comment type="subcellular location">
    <subcellularLocation>
        <location evidence="1">Cell inner membrane</location>
        <topology evidence="1">Single-pass membrane protein</topology>
        <orientation evidence="1">Periplasmic side</orientation>
    </subcellularLocation>
</comment>
<evidence type="ECO:0000256" key="4">
    <source>
        <dbReference type="ARBA" id="ARBA00022475"/>
    </source>
</evidence>
<dbReference type="PROSITE" id="PS52015">
    <property type="entry name" value="TONB_CTD"/>
    <property type="match status" value="1"/>
</dbReference>
<dbReference type="InterPro" id="IPR037682">
    <property type="entry name" value="TonB_C"/>
</dbReference>
<dbReference type="Pfam" id="PF03544">
    <property type="entry name" value="TonB_C"/>
    <property type="match status" value="1"/>
</dbReference>
<keyword evidence="7" id="KW-0653">Protein transport</keyword>
<evidence type="ECO:0000256" key="5">
    <source>
        <dbReference type="ARBA" id="ARBA00022519"/>
    </source>
</evidence>
<dbReference type="SUPFAM" id="SSF74653">
    <property type="entry name" value="TolA/TonB C-terminal domain"/>
    <property type="match status" value="1"/>
</dbReference>
<keyword evidence="12" id="KW-1185">Reference proteome</keyword>
<dbReference type="PANTHER" id="PTHR33446">
    <property type="entry name" value="PROTEIN TONB-RELATED"/>
    <property type="match status" value="1"/>
</dbReference>
<keyword evidence="9" id="KW-0472">Membrane</keyword>
<evidence type="ECO:0000256" key="2">
    <source>
        <dbReference type="ARBA" id="ARBA00006555"/>
    </source>
</evidence>
<evidence type="ECO:0000313" key="11">
    <source>
        <dbReference type="EMBL" id="NKI30736.1"/>
    </source>
</evidence>
<protein>
    <submittedName>
        <fullName evidence="11">Energy transducer TonB</fullName>
    </submittedName>
</protein>
<gene>
    <name evidence="11" type="ORF">HCU67_02185</name>
</gene>
<evidence type="ECO:0000256" key="6">
    <source>
        <dbReference type="ARBA" id="ARBA00022692"/>
    </source>
</evidence>